<keyword evidence="4" id="KW-1185">Reference proteome</keyword>
<name>A0A366R0U9_9HYPO</name>
<gene>
    <name evidence="3" type="ORF">FIESC28_09315</name>
</gene>
<dbReference type="RefSeq" id="XP_031012486.1">
    <property type="nucleotide sequence ID" value="XM_031163452.1"/>
</dbReference>
<evidence type="ECO:0000256" key="1">
    <source>
        <dbReference type="SAM" id="Phobius"/>
    </source>
</evidence>
<organism evidence="3 4">
    <name type="scientific">Fusarium coffeatum</name>
    <dbReference type="NCBI Taxonomy" id="231269"/>
    <lineage>
        <taxon>Eukaryota</taxon>
        <taxon>Fungi</taxon>
        <taxon>Dikarya</taxon>
        <taxon>Ascomycota</taxon>
        <taxon>Pezizomycotina</taxon>
        <taxon>Sordariomycetes</taxon>
        <taxon>Hypocreomycetidae</taxon>
        <taxon>Hypocreales</taxon>
        <taxon>Nectriaceae</taxon>
        <taxon>Fusarium</taxon>
        <taxon>Fusarium incarnatum-equiseti species complex</taxon>
    </lineage>
</organism>
<accession>A0A366R0U9</accession>
<sequence>MTECSYPDYLLKGTVLQNWLRNKYNDGTILVESKNGQYVFTLPNGAELTAVRFTMTDARLDGFVHPILRSDSGSTTGWCALVSYIYIATAMMNNYDMLKKSCREPLRYPSNLEWSCQRNSTLQEYQSSIAAKKNDLFLGSNEEIYIIEPNSLDEDGYLPIPQMDDTFTLSAFKQEVVRSPADLQKHLLKNRKDPHFCLIFLQSAHSRSELNCSHESFATLSSFYQIPASFLDFATSFGYTDQPLDYHMTGFSGDDTLDTPKSKRVEIPELGRSGCDHTTQYLLRAVERSINSSNEVNWNIRQMAVHHKYDFVNGRSLWVNIKTNKVMLGRVKEALEDEKIPIPCSEDGLSDSFAANMLIHLIHLEWCDESWRDCINSFEEQMRTVLEKAKTARFDEKPDLPANLKRVLTGTMKDTSSAPVGLVSGRINQGPQNGLLKSCWSLFTGAKQESCTPVQPVAPEKAGQPETVESNDAGKQLETLMAFSFKDVQNLYWMGEQLESFCLVIKLNRQTLRDIAEHYQDLASRDDFPQDIRTSCKGHLASFFRKIHRIDKNLEIRLTQIESLLSWLREGKALFDGILQYRSVQVSLIFTDNSQAQSQKMERIADKTEKETISMHVITCVTLAFLPGTFVAAFFQSGLVAVDEDANDVNNAVTLHSGAFKVFAMICFPLMAFTFLLWVFVFKFLVKRSSRPSEDEEKTVSKD</sequence>
<keyword evidence="1" id="KW-0472">Membrane</keyword>
<protein>
    <recommendedName>
        <fullName evidence="2">CorA-like transporter domain-containing protein</fullName>
    </recommendedName>
</protein>
<proteinExistence type="predicted"/>
<feature type="domain" description="CorA-like transporter" evidence="2">
    <location>
        <begin position="100"/>
        <end position="389"/>
    </location>
</feature>
<keyword evidence="1" id="KW-1133">Transmembrane helix</keyword>
<dbReference type="EMBL" id="QKXC01000228">
    <property type="protein sequence ID" value="RBR10784.1"/>
    <property type="molecule type" value="Genomic_DNA"/>
</dbReference>
<comment type="caution">
    <text evidence="3">The sequence shown here is derived from an EMBL/GenBank/DDBJ whole genome shotgun (WGS) entry which is preliminary data.</text>
</comment>
<dbReference type="Proteomes" id="UP000253153">
    <property type="component" value="Unassembled WGS sequence"/>
</dbReference>
<dbReference type="Pfam" id="PF26616">
    <property type="entry name" value="CorA-like"/>
    <property type="match status" value="1"/>
</dbReference>
<feature type="transmembrane region" description="Helical" evidence="1">
    <location>
        <begin position="662"/>
        <end position="686"/>
    </location>
</feature>
<keyword evidence="1" id="KW-0812">Transmembrane</keyword>
<evidence type="ECO:0000259" key="2">
    <source>
        <dbReference type="Pfam" id="PF26616"/>
    </source>
</evidence>
<dbReference type="InterPro" id="IPR058257">
    <property type="entry name" value="CorA-like_dom"/>
</dbReference>
<dbReference type="Gene3D" id="1.20.58.340">
    <property type="entry name" value="Magnesium transport protein CorA, transmembrane region"/>
    <property type="match status" value="1"/>
</dbReference>
<evidence type="ECO:0000313" key="3">
    <source>
        <dbReference type="EMBL" id="RBR10784.1"/>
    </source>
</evidence>
<feature type="transmembrane region" description="Helical" evidence="1">
    <location>
        <begin position="617"/>
        <end position="642"/>
    </location>
</feature>
<evidence type="ECO:0000313" key="4">
    <source>
        <dbReference type="Proteomes" id="UP000253153"/>
    </source>
</evidence>
<dbReference type="GeneID" id="41998748"/>
<dbReference type="OrthoDB" id="5396681at2759"/>
<dbReference type="AlphaFoldDB" id="A0A366R0U9"/>
<reference evidence="3 4" key="1">
    <citation type="submission" date="2018-06" db="EMBL/GenBank/DDBJ databases">
        <title>Fusarium incarnatum-equiseti species complex species 28.</title>
        <authorList>
            <person name="Gardiner D.M."/>
        </authorList>
    </citation>
    <scope>NUCLEOTIDE SEQUENCE [LARGE SCALE GENOMIC DNA]</scope>
    <source>
        <strain evidence="3 4">FIESC_28</strain>
    </source>
</reference>